<keyword evidence="1" id="KW-0949">S-adenosyl-L-methionine</keyword>
<feature type="domain" description="DOT1" evidence="3">
    <location>
        <begin position="1"/>
        <end position="236"/>
    </location>
</feature>
<dbReference type="GO" id="GO:0140956">
    <property type="term" value="F:histone H3K79 trimethyltransferase activity"/>
    <property type="evidence" value="ECO:0007669"/>
    <property type="project" value="UniProtKB-EC"/>
</dbReference>
<comment type="subcellular location">
    <subcellularLocation>
        <location evidence="1">Nucleus</location>
    </subcellularLocation>
</comment>
<organism evidence="4 5">
    <name type="scientific">Phytophthora nicotianae CJ01A1</name>
    <dbReference type="NCBI Taxonomy" id="1317063"/>
    <lineage>
        <taxon>Eukaryota</taxon>
        <taxon>Sar</taxon>
        <taxon>Stramenopiles</taxon>
        <taxon>Oomycota</taxon>
        <taxon>Peronosporomycetes</taxon>
        <taxon>Peronosporales</taxon>
        <taxon>Peronosporaceae</taxon>
        <taxon>Phytophthora</taxon>
    </lineage>
</organism>
<reference evidence="4 5" key="1">
    <citation type="submission" date="2013-11" db="EMBL/GenBank/DDBJ databases">
        <title>The Genome Sequence of Phytophthora parasitica CJ01A1.</title>
        <authorList>
            <consortium name="The Broad Institute Genomics Platform"/>
            <person name="Russ C."/>
            <person name="Tyler B."/>
            <person name="Panabieres F."/>
            <person name="Shan W."/>
            <person name="Tripathy S."/>
            <person name="Grunwald N."/>
            <person name="Machado M."/>
            <person name="Johnson C.S."/>
            <person name="Walker B."/>
            <person name="Young S.K."/>
            <person name="Zeng Q."/>
            <person name="Gargeya S."/>
            <person name="Fitzgerald M."/>
            <person name="Haas B."/>
            <person name="Abouelleil A."/>
            <person name="Allen A.W."/>
            <person name="Alvarado L."/>
            <person name="Arachchi H.M."/>
            <person name="Berlin A.M."/>
            <person name="Chapman S.B."/>
            <person name="Gainer-Dewar J."/>
            <person name="Goldberg J."/>
            <person name="Griggs A."/>
            <person name="Gujja S."/>
            <person name="Hansen M."/>
            <person name="Howarth C."/>
            <person name="Imamovic A."/>
            <person name="Ireland A."/>
            <person name="Larimer J."/>
            <person name="McCowan C."/>
            <person name="Murphy C."/>
            <person name="Pearson M."/>
            <person name="Poon T.W."/>
            <person name="Priest M."/>
            <person name="Roberts A."/>
            <person name="Saif S."/>
            <person name="Shea T."/>
            <person name="Sisk P."/>
            <person name="Sykes S."/>
            <person name="Wortman J."/>
            <person name="Nusbaum C."/>
            <person name="Birren B."/>
        </authorList>
    </citation>
    <scope>NUCLEOTIDE SEQUENCE [LARGE SCALE GENOMIC DNA]</scope>
    <source>
        <strain evidence="4 5">CJ01A1</strain>
    </source>
</reference>
<evidence type="ECO:0000313" key="5">
    <source>
        <dbReference type="Proteomes" id="UP000018958"/>
    </source>
</evidence>
<gene>
    <name evidence="4" type="ORF">F441_00695</name>
</gene>
<accession>W2XW45</accession>
<comment type="catalytic activity">
    <reaction evidence="1">
        <text>L-lysyl(79)-[histone H3] + 3 S-adenosyl-L-methionine = N(6),N(6),N(6)-trimethyl-L-lysyl(79)-[histone H3] + 3 S-adenosyl-L-homocysteine + 3 H(+)</text>
        <dbReference type="Rhea" id="RHEA:60328"/>
        <dbReference type="Rhea" id="RHEA-COMP:15549"/>
        <dbReference type="Rhea" id="RHEA-COMP:15552"/>
        <dbReference type="ChEBI" id="CHEBI:15378"/>
        <dbReference type="ChEBI" id="CHEBI:29969"/>
        <dbReference type="ChEBI" id="CHEBI:57856"/>
        <dbReference type="ChEBI" id="CHEBI:59789"/>
        <dbReference type="ChEBI" id="CHEBI:61961"/>
        <dbReference type="EC" id="2.1.1.360"/>
    </reaction>
</comment>
<dbReference type="Pfam" id="PF08123">
    <property type="entry name" value="DOT1"/>
    <property type="match status" value="1"/>
</dbReference>
<comment type="caution">
    <text evidence="4">The sequence shown here is derived from an EMBL/GenBank/DDBJ whole genome shotgun (WGS) entry which is preliminary data.</text>
</comment>
<dbReference type="OrthoDB" id="127779at2759"/>
<proteinExistence type="inferred from homology"/>
<feature type="region of interest" description="Disordered" evidence="2">
    <location>
        <begin position="1"/>
        <end position="21"/>
    </location>
</feature>
<protein>
    <recommendedName>
        <fullName evidence="1">Histone-lysine N-methyltransferase, H3 lysine-79 specific</fullName>
        <ecNumber evidence="1">2.1.1.360</ecNumber>
    </recommendedName>
    <alternativeName>
        <fullName evidence="1">Histone H3-K79 methyltransferase</fullName>
    </alternativeName>
</protein>
<name>W2XW45_PHYNI</name>
<evidence type="ECO:0000259" key="3">
    <source>
        <dbReference type="PROSITE" id="PS51569"/>
    </source>
</evidence>
<keyword evidence="1" id="KW-0539">Nucleus</keyword>
<keyword evidence="1" id="KW-0156">Chromatin regulator</keyword>
<evidence type="ECO:0000256" key="2">
    <source>
        <dbReference type="SAM" id="MobiDB-lite"/>
    </source>
</evidence>
<dbReference type="Proteomes" id="UP000018958">
    <property type="component" value="Unassembled WGS sequence"/>
</dbReference>
<dbReference type="EC" id="2.1.1.360" evidence="1"/>
<dbReference type="GO" id="GO:0032259">
    <property type="term" value="P:methylation"/>
    <property type="evidence" value="ECO:0007669"/>
    <property type="project" value="UniProtKB-KW"/>
</dbReference>
<dbReference type="AlphaFoldDB" id="W2XW45"/>
<dbReference type="SUPFAM" id="SSF53335">
    <property type="entry name" value="S-adenosyl-L-methionine-dependent methyltransferases"/>
    <property type="match status" value="1"/>
</dbReference>
<keyword evidence="1" id="KW-0489">Methyltransferase</keyword>
<comment type="similarity">
    <text evidence="1">Belongs to the class I-like SAM-binding methyltransferase superfamily. DOT1 family.</text>
</comment>
<evidence type="ECO:0000256" key="1">
    <source>
        <dbReference type="RuleBase" id="RU271113"/>
    </source>
</evidence>
<feature type="compositionally biased region" description="Low complexity" evidence="2">
    <location>
        <begin position="8"/>
        <end position="21"/>
    </location>
</feature>
<dbReference type="EMBL" id="ANIX01000152">
    <property type="protein sequence ID" value="ETP26697.1"/>
    <property type="molecule type" value="Genomic_DNA"/>
</dbReference>
<sequence>MPGKSEGGRTAPRAPRAAAGADNCCSREAREGCMYKPRGGRLSSKLDAAAKKAQLRTWVQWRKQTACLAPPYKMILMVEYDVKVMLALMVKVLLSISAYDVRQQAGRTYDNAGEVLPSGVALLLATVGPLDEEDVFLDVGAGVGNILAHVALTTDARLCVGIEFRRVLVSLGQRCLHQQLKIQPRLDKVMLKLLDVRDVSMSRHSPICEATIVFANIFLFDEDAKLIVSRELSAMP</sequence>
<evidence type="ECO:0000313" key="4">
    <source>
        <dbReference type="EMBL" id="ETP26697.1"/>
    </source>
</evidence>
<dbReference type="Gene3D" id="3.40.50.150">
    <property type="entry name" value="Vaccinia Virus protein VP39"/>
    <property type="match status" value="1"/>
</dbReference>
<dbReference type="GO" id="GO:0005634">
    <property type="term" value="C:nucleus"/>
    <property type="evidence" value="ECO:0007669"/>
    <property type="project" value="UniProtKB-SubCell"/>
</dbReference>
<comment type="miscellaneous">
    <text evidence="1">In contrast to other lysine histone methyltransferases, it does not contain a SET domain, suggesting the existence of another mechanism for methylation of lysine residues of histones.</text>
</comment>
<dbReference type="InterPro" id="IPR029063">
    <property type="entry name" value="SAM-dependent_MTases_sf"/>
</dbReference>
<dbReference type="PROSITE" id="PS51569">
    <property type="entry name" value="DOT1"/>
    <property type="match status" value="1"/>
</dbReference>
<keyword evidence="1" id="KW-0808">Transferase</keyword>
<comment type="function">
    <text evidence="1">Histone methyltransferase that specifically trimethylates histone H3 to form H3K79me3. This methylation is required for telomere silencing and for the pachytene checkpoint during the meiotic cell cycle by allowing the recruitment of RAD9 to double strand breaks. Nucleosomes are preferred as substrate compared to free histone.</text>
</comment>
<dbReference type="InterPro" id="IPR025789">
    <property type="entry name" value="DOT1_dom"/>
</dbReference>